<dbReference type="Proteomes" id="UP000177068">
    <property type="component" value="Unassembled WGS sequence"/>
</dbReference>
<proteinExistence type="predicted"/>
<comment type="caution">
    <text evidence="2">The sequence shown here is derived from an EMBL/GenBank/DDBJ whole genome shotgun (WGS) entry which is preliminary data.</text>
</comment>
<evidence type="ECO:0000313" key="2">
    <source>
        <dbReference type="EMBL" id="OHB05862.1"/>
    </source>
</evidence>
<evidence type="ECO:0008006" key="4">
    <source>
        <dbReference type="Google" id="ProtNLM"/>
    </source>
</evidence>
<dbReference type="InterPro" id="IPR003795">
    <property type="entry name" value="DUF192"/>
</dbReference>
<sequence>MKTLKVVSSFIFLIIFFGLIFIYGKPSDVTKVPNFVINGVQINVEIALTPEARTQGLSGRASLGEKEGMLFVFDAPGKYGFWMKDMNFPIDIVWFTPSEGNEAGLARDLRVVYIKKDAKPESYPEIFMPEENARYVLEVLAGFSDENNLQIGDRAELVY</sequence>
<dbReference type="InterPro" id="IPR038695">
    <property type="entry name" value="Saro_0823-like_sf"/>
</dbReference>
<dbReference type="EMBL" id="MHWG01000008">
    <property type="protein sequence ID" value="OHB05862.1"/>
    <property type="molecule type" value="Genomic_DNA"/>
</dbReference>
<feature type="transmembrane region" description="Helical" evidence="1">
    <location>
        <begin position="6"/>
        <end position="24"/>
    </location>
</feature>
<organism evidence="2 3">
    <name type="scientific">Candidatus Zambryskibacteria bacterium RIFCSPLOWO2_01_FULL_47_14</name>
    <dbReference type="NCBI Taxonomy" id="1802763"/>
    <lineage>
        <taxon>Bacteria</taxon>
        <taxon>Candidatus Zambryskiibacteriota</taxon>
    </lineage>
</organism>
<name>A0A1G2UA51_9BACT</name>
<keyword evidence="1" id="KW-1133">Transmembrane helix</keyword>
<dbReference type="PANTHER" id="PTHR37953:SF1">
    <property type="entry name" value="UPF0127 PROTEIN MJ1496"/>
    <property type="match status" value="1"/>
</dbReference>
<evidence type="ECO:0000313" key="3">
    <source>
        <dbReference type="Proteomes" id="UP000177068"/>
    </source>
</evidence>
<accession>A0A1G2UA51</accession>
<dbReference type="Gene3D" id="2.60.120.1140">
    <property type="entry name" value="Protein of unknown function DUF192"/>
    <property type="match status" value="1"/>
</dbReference>
<dbReference type="AlphaFoldDB" id="A0A1G2UA51"/>
<keyword evidence="1" id="KW-0472">Membrane</keyword>
<gene>
    <name evidence="2" type="ORF">A3A26_00935</name>
</gene>
<reference evidence="2 3" key="1">
    <citation type="journal article" date="2016" name="Nat. Commun.">
        <title>Thousands of microbial genomes shed light on interconnected biogeochemical processes in an aquifer system.</title>
        <authorList>
            <person name="Anantharaman K."/>
            <person name="Brown C.T."/>
            <person name="Hug L.A."/>
            <person name="Sharon I."/>
            <person name="Castelle C.J."/>
            <person name="Probst A.J."/>
            <person name="Thomas B.C."/>
            <person name="Singh A."/>
            <person name="Wilkins M.J."/>
            <person name="Karaoz U."/>
            <person name="Brodie E.L."/>
            <person name="Williams K.H."/>
            <person name="Hubbard S.S."/>
            <person name="Banfield J.F."/>
        </authorList>
    </citation>
    <scope>NUCLEOTIDE SEQUENCE [LARGE SCALE GENOMIC DNA]</scope>
</reference>
<evidence type="ECO:0000256" key="1">
    <source>
        <dbReference type="SAM" id="Phobius"/>
    </source>
</evidence>
<dbReference type="Pfam" id="PF02643">
    <property type="entry name" value="DUF192"/>
    <property type="match status" value="1"/>
</dbReference>
<protein>
    <recommendedName>
        <fullName evidence="4">DUF192 domain-containing protein</fullName>
    </recommendedName>
</protein>
<keyword evidence="1" id="KW-0812">Transmembrane</keyword>
<dbReference type="PANTHER" id="PTHR37953">
    <property type="entry name" value="UPF0127 PROTEIN MJ1496"/>
    <property type="match status" value="1"/>
</dbReference>